<dbReference type="KEGG" id="spol:FH971_11465"/>
<dbReference type="InterPro" id="IPR003831">
    <property type="entry name" value="DUF211"/>
</dbReference>
<protein>
    <recommendedName>
        <fullName evidence="3">DUF211 domain-containing protein</fullName>
    </recommendedName>
</protein>
<dbReference type="InterPro" id="IPR023129">
    <property type="entry name" value="MTH889-like_dom_sf"/>
</dbReference>
<dbReference type="EMBL" id="CP041036">
    <property type="protein sequence ID" value="QDE31529.1"/>
    <property type="molecule type" value="Genomic_DNA"/>
</dbReference>
<dbReference type="PANTHER" id="PTHR42240:SF1">
    <property type="entry name" value="DUF211 DOMAIN-CONTAINING PROTEIN"/>
    <property type="match status" value="1"/>
</dbReference>
<dbReference type="PANTHER" id="PTHR42240">
    <property type="entry name" value="DUF211 DOMAIN-CONTAINING PROTEIN"/>
    <property type="match status" value="1"/>
</dbReference>
<evidence type="ECO:0008006" key="3">
    <source>
        <dbReference type="Google" id="ProtNLM"/>
    </source>
</evidence>
<accession>A0A4Y5YG64</accession>
<dbReference type="RefSeq" id="WP_140234389.1">
    <property type="nucleotide sequence ID" value="NZ_CP041036.1"/>
</dbReference>
<reference evidence="1 2" key="1">
    <citation type="submission" date="2019-06" db="EMBL/GenBank/DDBJ databases">
        <title>The genome of Shewanella sp. SM1901.</title>
        <authorList>
            <person name="Cha Q."/>
        </authorList>
    </citation>
    <scope>NUCLEOTIDE SEQUENCE [LARGE SCALE GENOMIC DNA]</scope>
    <source>
        <strain evidence="1 2">SM1901</strain>
    </source>
</reference>
<organism evidence="1 2">
    <name type="scientific">Shewanella polaris</name>
    <dbReference type="NCBI Taxonomy" id="2588449"/>
    <lineage>
        <taxon>Bacteria</taxon>
        <taxon>Pseudomonadati</taxon>
        <taxon>Pseudomonadota</taxon>
        <taxon>Gammaproteobacteria</taxon>
        <taxon>Alteromonadales</taxon>
        <taxon>Shewanellaceae</taxon>
        <taxon>Shewanella</taxon>
    </lineage>
</organism>
<dbReference type="SUPFAM" id="SSF160363">
    <property type="entry name" value="MTH889-like"/>
    <property type="match status" value="1"/>
</dbReference>
<evidence type="ECO:0000313" key="2">
    <source>
        <dbReference type="Proteomes" id="UP000319809"/>
    </source>
</evidence>
<dbReference type="Gene3D" id="3.30.70.1340">
    <property type="entry name" value="MTH889-like domain"/>
    <property type="match status" value="1"/>
</dbReference>
<gene>
    <name evidence="1" type="ORF">FH971_11465</name>
</gene>
<proteinExistence type="predicted"/>
<dbReference type="Proteomes" id="UP000319809">
    <property type="component" value="Chromosome"/>
</dbReference>
<name>A0A4Y5YG64_9GAMM</name>
<evidence type="ECO:0000313" key="1">
    <source>
        <dbReference type="EMBL" id="QDE31529.1"/>
    </source>
</evidence>
<sequence length="89" mass="9620">MVNVKRVVLDVLKPHQPNALEFSQAIAEAGVDYRVKLIVLEMDENTETVQIELAGSAIDFNAIQSVIANMGGSLHSIDEVEVNNETVAG</sequence>
<dbReference type="Pfam" id="PF02680">
    <property type="entry name" value="DUF211"/>
    <property type="match status" value="1"/>
</dbReference>
<keyword evidence="2" id="KW-1185">Reference proteome</keyword>
<dbReference type="AlphaFoldDB" id="A0A4Y5YG64"/>